<keyword evidence="5 10" id="KW-1133">Transmembrane helix</keyword>
<keyword evidence="6 10" id="KW-0472">Membrane</keyword>
<keyword evidence="4 10" id="KW-0812">Transmembrane</keyword>
<feature type="compositionally biased region" description="Low complexity" evidence="9">
    <location>
        <begin position="134"/>
        <end position="151"/>
    </location>
</feature>
<keyword evidence="7" id="KW-0975">Bacterial flagellum</keyword>
<evidence type="ECO:0000256" key="6">
    <source>
        <dbReference type="ARBA" id="ARBA00023136"/>
    </source>
</evidence>
<gene>
    <name evidence="11" type="ORF">HJA87_28355</name>
</gene>
<organism evidence="11 12">
    <name type="scientific">Rhizobium bangladeshense</name>
    <dbReference type="NCBI Taxonomy" id="1138189"/>
    <lineage>
        <taxon>Bacteria</taxon>
        <taxon>Pseudomonadati</taxon>
        <taxon>Pseudomonadota</taxon>
        <taxon>Alphaproteobacteria</taxon>
        <taxon>Hyphomicrobiales</taxon>
        <taxon>Rhizobiaceae</taxon>
        <taxon>Rhizobium/Agrobacterium group</taxon>
        <taxon>Rhizobium</taxon>
    </lineage>
</organism>
<name>A0ABS7LQK4_9HYPH</name>
<evidence type="ECO:0000313" key="12">
    <source>
        <dbReference type="Proteomes" id="UP000720124"/>
    </source>
</evidence>
<dbReference type="InterPro" id="IPR052205">
    <property type="entry name" value="FliO/MopB"/>
</dbReference>
<keyword evidence="3" id="KW-1003">Cell membrane</keyword>
<feature type="region of interest" description="Disordered" evidence="9">
    <location>
        <begin position="99"/>
        <end position="264"/>
    </location>
</feature>
<comment type="caution">
    <text evidence="11">The sequence shown here is derived from an EMBL/GenBank/DDBJ whole genome shotgun (WGS) entry which is preliminary data.</text>
</comment>
<protein>
    <submittedName>
        <fullName evidence="11">Flagellar biosynthetic protein FliO</fullName>
    </submittedName>
</protein>
<keyword evidence="11" id="KW-0966">Cell projection</keyword>
<evidence type="ECO:0000256" key="3">
    <source>
        <dbReference type="ARBA" id="ARBA00022475"/>
    </source>
</evidence>
<keyword evidence="11" id="KW-0282">Flagellum</keyword>
<feature type="compositionally biased region" description="Pro residues" evidence="9">
    <location>
        <begin position="158"/>
        <end position="180"/>
    </location>
</feature>
<dbReference type="InterPro" id="IPR022781">
    <property type="entry name" value="Flagellar_biosynth_FliO"/>
</dbReference>
<sequence>MFDDLVADYGSNFLLAAGGVGLALLLLILALWLIRGRAPSPFVRGGRNRQPRLQVLDAAAVDARRRLVLVRRDDVEHLIMIGGPTDIVIESRILAETAEQPESAYRPEPAAERPITVPRPETPPVSAARAPITPRAEPAAEPSFAAPAAPEQRSRPEPSAPPIVPPPVATSPLPPEPVTAPPSAERDHSPRPVPPQSRAAERHPAPAAAQPAPFRDTASAAEILDAARQRVLPQQRIEPEVSVSDMPAPRAVPATAEDDAAAHSAAAIRHDFQRVLEQEMANNLTAERLVPVPSNQARQAAPQPATLPRRDPELAPITGADTELQKEVARIFGEMSVNRDK</sequence>
<dbReference type="RefSeq" id="WP_207607016.1">
    <property type="nucleotide sequence ID" value="NZ_CP071618.1"/>
</dbReference>
<dbReference type="Proteomes" id="UP000720124">
    <property type="component" value="Unassembled WGS sequence"/>
</dbReference>
<evidence type="ECO:0000256" key="4">
    <source>
        <dbReference type="ARBA" id="ARBA00022692"/>
    </source>
</evidence>
<keyword evidence="12" id="KW-1185">Reference proteome</keyword>
<evidence type="ECO:0000256" key="5">
    <source>
        <dbReference type="ARBA" id="ARBA00022989"/>
    </source>
</evidence>
<feature type="transmembrane region" description="Helical" evidence="10">
    <location>
        <begin position="12"/>
        <end position="34"/>
    </location>
</feature>
<evidence type="ECO:0000256" key="10">
    <source>
        <dbReference type="SAM" id="Phobius"/>
    </source>
</evidence>
<evidence type="ECO:0000256" key="9">
    <source>
        <dbReference type="SAM" id="MobiDB-lite"/>
    </source>
</evidence>
<evidence type="ECO:0000256" key="2">
    <source>
        <dbReference type="ARBA" id="ARBA00004236"/>
    </source>
</evidence>
<proteinExistence type="inferred from homology"/>
<comment type="similarity">
    <text evidence="8">Belongs to the FliO/MopB family.</text>
</comment>
<evidence type="ECO:0000256" key="8">
    <source>
        <dbReference type="ARBA" id="ARBA00037937"/>
    </source>
</evidence>
<feature type="region of interest" description="Disordered" evidence="9">
    <location>
        <begin position="286"/>
        <end position="322"/>
    </location>
</feature>
<comment type="subcellular location">
    <subcellularLocation>
        <location evidence="1">Bacterial flagellum basal body</location>
    </subcellularLocation>
    <subcellularLocation>
        <location evidence="2">Cell membrane</location>
    </subcellularLocation>
</comment>
<dbReference type="Pfam" id="PF04347">
    <property type="entry name" value="FliO"/>
    <property type="match status" value="1"/>
</dbReference>
<dbReference type="PANTHER" id="PTHR38766">
    <property type="entry name" value="FLAGELLAR PROTEIN FLIO"/>
    <property type="match status" value="1"/>
</dbReference>
<evidence type="ECO:0000256" key="1">
    <source>
        <dbReference type="ARBA" id="ARBA00004117"/>
    </source>
</evidence>
<keyword evidence="11" id="KW-0969">Cilium</keyword>
<dbReference type="PANTHER" id="PTHR38766:SF1">
    <property type="entry name" value="FLAGELLAR PROTEIN FLIO"/>
    <property type="match status" value="1"/>
</dbReference>
<accession>A0ABS7LQK4</accession>
<evidence type="ECO:0000313" key="11">
    <source>
        <dbReference type="EMBL" id="MBY3593766.1"/>
    </source>
</evidence>
<reference evidence="11 12" key="1">
    <citation type="submission" date="2020-06" db="EMBL/GenBank/DDBJ databases">
        <title>Global-level population genomics: horizontal gene transfer, symbiosis and evolution in Rhizobia.</title>
        <authorList>
            <person name="Gai Y."/>
        </authorList>
    </citation>
    <scope>NUCLEOTIDE SEQUENCE [LARGE SCALE GENOMIC DNA]</scope>
    <source>
        <strain evidence="11 12">PLR6_1b</strain>
    </source>
</reference>
<dbReference type="EMBL" id="JABTXI010000014">
    <property type="protein sequence ID" value="MBY3593766.1"/>
    <property type="molecule type" value="Genomic_DNA"/>
</dbReference>
<evidence type="ECO:0000256" key="7">
    <source>
        <dbReference type="ARBA" id="ARBA00023143"/>
    </source>
</evidence>